<evidence type="ECO:0000256" key="1">
    <source>
        <dbReference type="SAM" id="SignalP"/>
    </source>
</evidence>
<feature type="signal peptide" evidence="1">
    <location>
        <begin position="1"/>
        <end position="20"/>
    </location>
</feature>
<dbReference type="RefSeq" id="WP_240132652.1">
    <property type="nucleotide sequence ID" value="NZ_JACSDI010000027.1"/>
</dbReference>
<accession>A0ABS9R0T8</accession>
<evidence type="ECO:0000313" key="2">
    <source>
        <dbReference type="EMBL" id="MCG9966222.1"/>
    </source>
</evidence>
<dbReference type="InterPro" id="IPR036280">
    <property type="entry name" value="Multihaem_cyt_sf"/>
</dbReference>
<organism evidence="2 3">
    <name type="scientific">Shewanella cutis</name>
    <dbReference type="NCBI Taxonomy" id="2766780"/>
    <lineage>
        <taxon>Bacteria</taxon>
        <taxon>Pseudomonadati</taxon>
        <taxon>Pseudomonadota</taxon>
        <taxon>Gammaproteobacteria</taxon>
        <taxon>Alteromonadales</taxon>
        <taxon>Shewanellaceae</taxon>
        <taxon>Shewanella</taxon>
    </lineage>
</organism>
<proteinExistence type="predicted"/>
<protein>
    <recommendedName>
        <fullName evidence="4">Cytochrome c7-like domain-containing protein</fullName>
    </recommendedName>
</protein>
<feature type="chain" id="PRO_5046428170" description="Cytochrome c7-like domain-containing protein" evidence="1">
    <location>
        <begin position="21"/>
        <end position="101"/>
    </location>
</feature>
<evidence type="ECO:0008006" key="4">
    <source>
        <dbReference type="Google" id="ProtNLM"/>
    </source>
</evidence>
<keyword evidence="3" id="KW-1185">Reference proteome</keyword>
<evidence type="ECO:0000313" key="3">
    <source>
        <dbReference type="Proteomes" id="UP000829384"/>
    </source>
</evidence>
<comment type="caution">
    <text evidence="2">The sequence shown here is derived from an EMBL/GenBank/DDBJ whole genome shotgun (WGS) entry which is preliminary data.</text>
</comment>
<sequence length="101" mass="11507">MARILLSVILFCLLSNVVYAIDGCNGCHDEKWQSTPAHIWIETEHHIDIVACPDCHQWKEGNDLPPVLPSQETLQKECGQCHATPDNLPAMMHMQQYQQLK</sequence>
<dbReference type="EMBL" id="JACSDI010000027">
    <property type="protein sequence ID" value="MCG9966222.1"/>
    <property type="molecule type" value="Genomic_DNA"/>
</dbReference>
<dbReference type="Proteomes" id="UP000829384">
    <property type="component" value="Unassembled WGS sequence"/>
</dbReference>
<reference evidence="2 3" key="1">
    <citation type="submission" date="2020-08" db="EMBL/GenBank/DDBJ databases">
        <title>Whole genome sequence of Shewanella sp strain PS-2.</title>
        <authorList>
            <person name="Das S.K."/>
        </authorList>
    </citation>
    <scope>NUCLEOTIDE SEQUENCE [LARGE SCALE GENOMIC DNA]</scope>
    <source>
        <strain evidence="2 3">PS-2</strain>
    </source>
</reference>
<keyword evidence="1" id="KW-0732">Signal</keyword>
<name>A0ABS9R0T8_9GAMM</name>
<gene>
    <name evidence="2" type="ORF">H9J30_20280</name>
</gene>
<dbReference type="SUPFAM" id="SSF48695">
    <property type="entry name" value="Multiheme cytochromes"/>
    <property type="match status" value="1"/>
</dbReference>